<feature type="compositionally biased region" description="Low complexity" evidence="1">
    <location>
        <begin position="603"/>
        <end position="613"/>
    </location>
</feature>
<sequence length="692" mass="76422">MDNSDDGQPFPDNAPFRHPTVIAHLSLMTISFLACYPLALIQGARRHRRYHLYTLAGGILVALVGYVAAWSSSFSSQQPLHIVLSILGYILFVLVLGHIGLTVYNFYYGGGKQQQLVNNNKETWWMRFILPLEESVHLVIGWIVVLTGYAYLVIAIIVFTGTCSSSIEQCLMPLAIGSGFLGYGTLVLLHLVNVLNLPRGSTPEYYEALVLTLWGVVCLVMSGVPVLGSEWRAINIGLLWFTGGLFSIAISMQTWMVALRERNIVNTLILCLTGRAVIVGRAQDDAFTSEVHVMLGYLLITASAFRFIQIIFRKTPTDNLPQLLARTSAMDHDDFSDEHDDDTRRANDYQSAYRQLTGQPPACKHTWLFASITIVSGMLTAFLAIASGILFMGANVDWTSHMRYYLNDPSTYVNAIIAVAFLWASYIFVLCTVYNNIRPMSSSYYEYLGLSTIETISTGATCSSPTSTVVDDQHTTSAQQYEEQRFNNLHRSKSLPARRGIEEPPTMRPSQYRAKRRSLLLQSPQQDSNGKKQQQRARSASTVNGVGGVLPDDLDTAYMSRRSWLSNGSATSTGTNGSFGSASSSATTSPPLPNSAPPPMDLTTTTTTASSSSHPHRRTVLFSDEPAGMAGTHDDEHYIRKTESGRRKERVKKQLGHDPTTTDVDVSSSESQHSVAKYYSSERNSSDSNVCE</sequence>
<feature type="transmembrane region" description="Helical" evidence="2">
    <location>
        <begin position="171"/>
        <end position="193"/>
    </location>
</feature>
<dbReference type="VEuPathDB" id="FungiDB:LCOR_06605.1"/>
<dbReference type="AlphaFoldDB" id="A0A068RZM4"/>
<protein>
    <recommendedName>
        <fullName evidence="3">Protein YTP1-like C-terminal domain-containing protein</fullName>
    </recommendedName>
</protein>
<dbReference type="EMBL" id="CBTN010000029">
    <property type="protein sequence ID" value="CDH55464.1"/>
    <property type="molecule type" value="Genomic_DNA"/>
</dbReference>
<evidence type="ECO:0000313" key="5">
    <source>
        <dbReference type="Proteomes" id="UP000027586"/>
    </source>
</evidence>
<dbReference type="STRING" id="1263082.A0A068RZM4"/>
<evidence type="ECO:0000256" key="2">
    <source>
        <dbReference type="SAM" id="Phobius"/>
    </source>
</evidence>
<proteinExistence type="predicted"/>
<keyword evidence="2" id="KW-0812">Transmembrane</keyword>
<feature type="transmembrane region" description="Helical" evidence="2">
    <location>
        <begin position="205"/>
        <end position="227"/>
    </location>
</feature>
<feature type="transmembrane region" description="Helical" evidence="2">
    <location>
        <begin position="233"/>
        <end position="252"/>
    </location>
</feature>
<dbReference type="Pfam" id="PF10355">
    <property type="entry name" value="Ytp1"/>
    <property type="match status" value="1"/>
</dbReference>
<gene>
    <name evidence="4" type="ORF">LCOR_06605.1</name>
</gene>
<dbReference type="OrthoDB" id="4469696at2759"/>
<organism evidence="4 5">
    <name type="scientific">Lichtheimia corymbifera JMRC:FSU:9682</name>
    <dbReference type="NCBI Taxonomy" id="1263082"/>
    <lineage>
        <taxon>Eukaryota</taxon>
        <taxon>Fungi</taxon>
        <taxon>Fungi incertae sedis</taxon>
        <taxon>Mucoromycota</taxon>
        <taxon>Mucoromycotina</taxon>
        <taxon>Mucoromycetes</taxon>
        <taxon>Mucorales</taxon>
        <taxon>Lichtheimiaceae</taxon>
        <taxon>Lichtheimia</taxon>
    </lineage>
</organism>
<feature type="region of interest" description="Disordered" evidence="1">
    <location>
        <begin position="484"/>
        <end position="551"/>
    </location>
</feature>
<dbReference type="PANTHER" id="PTHR31685:SF2">
    <property type="entry name" value="PROTEIN YTP1"/>
    <property type="match status" value="1"/>
</dbReference>
<keyword evidence="5" id="KW-1185">Reference proteome</keyword>
<feature type="region of interest" description="Disordered" evidence="1">
    <location>
        <begin position="567"/>
        <end position="692"/>
    </location>
</feature>
<feature type="transmembrane region" description="Helical" evidence="2">
    <location>
        <begin position="52"/>
        <end position="70"/>
    </location>
</feature>
<feature type="transmembrane region" description="Helical" evidence="2">
    <location>
        <begin position="294"/>
        <end position="312"/>
    </location>
</feature>
<dbReference type="Proteomes" id="UP000027586">
    <property type="component" value="Unassembled WGS sequence"/>
</dbReference>
<feature type="domain" description="Protein YTP1-like C-terminal" evidence="3">
    <location>
        <begin position="148"/>
        <end position="434"/>
    </location>
</feature>
<dbReference type="InterPro" id="IPR018827">
    <property type="entry name" value="YTP1_C"/>
</dbReference>
<feature type="compositionally biased region" description="Low complexity" evidence="1">
    <location>
        <begin position="567"/>
        <end position="589"/>
    </location>
</feature>
<evidence type="ECO:0000256" key="1">
    <source>
        <dbReference type="SAM" id="MobiDB-lite"/>
    </source>
</evidence>
<accession>A0A068RZM4</accession>
<reference evidence="4" key="1">
    <citation type="submission" date="2013-08" db="EMBL/GenBank/DDBJ databases">
        <title>Gene expansion shapes genome architecture in the human pathogen Lichtheimia corymbifera: an evolutionary genomics analysis in the ancient terrestrial Mucorales (Mucoromycotina).</title>
        <authorList>
            <person name="Schwartze V.U."/>
            <person name="Winter S."/>
            <person name="Shelest E."/>
            <person name="Marcet-Houben M."/>
            <person name="Horn F."/>
            <person name="Wehner S."/>
            <person name="Hoffmann K."/>
            <person name="Riege K."/>
            <person name="Sammeth M."/>
            <person name="Nowrousian M."/>
            <person name="Valiante V."/>
            <person name="Linde J."/>
            <person name="Jacobsen I.D."/>
            <person name="Marz M."/>
            <person name="Brakhage A.A."/>
            <person name="Gabaldon T."/>
            <person name="Bocker S."/>
            <person name="Voigt K."/>
        </authorList>
    </citation>
    <scope>NUCLEOTIDE SEQUENCE [LARGE SCALE GENOMIC DNA]</scope>
    <source>
        <strain evidence="4">FSU 9682</strain>
    </source>
</reference>
<feature type="transmembrane region" description="Helical" evidence="2">
    <location>
        <begin position="367"/>
        <end position="392"/>
    </location>
</feature>
<feature type="compositionally biased region" description="Pro residues" evidence="1">
    <location>
        <begin position="590"/>
        <end position="600"/>
    </location>
</feature>
<feature type="transmembrane region" description="Helical" evidence="2">
    <location>
        <begin position="20"/>
        <end position="40"/>
    </location>
</feature>
<feature type="compositionally biased region" description="Polar residues" evidence="1">
    <location>
        <begin position="681"/>
        <end position="692"/>
    </location>
</feature>
<keyword evidence="2" id="KW-0472">Membrane</keyword>
<feature type="transmembrane region" description="Helical" evidence="2">
    <location>
        <begin position="136"/>
        <end position="159"/>
    </location>
</feature>
<evidence type="ECO:0000313" key="4">
    <source>
        <dbReference type="EMBL" id="CDH55464.1"/>
    </source>
</evidence>
<feature type="transmembrane region" description="Helical" evidence="2">
    <location>
        <begin position="82"/>
        <end position="107"/>
    </location>
</feature>
<evidence type="ECO:0000259" key="3">
    <source>
        <dbReference type="Pfam" id="PF10355"/>
    </source>
</evidence>
<feature type="transmembrane region" description="Helical" evidence="2">
    <location>
        <begin position="412"/>
        <end position="434"/>
    </location>
</feature>
<dbReference type="PANTHER" id="PTHR31685">
    <property type="entry name" value="INTEGRAL MEMBRANE PROTEIN (AFU_ORTHOLOGUE AFUA_6G12730)-RELATED"/>
    <property type="match status" value="1"/>
</dbReference>
<feature type="compositionally biased region" description="Polar residues" evidence="1">
    <location>
        <begin position="520"/>
        <end position="544"/>
    </location>
</feature>
<feature type="compositionally biased region" description="Basic and acidic residues" evidence="1">
    <location>
        <begin position="632"/>
        <end position="646"/>
    </location>
</feature>
<keyword evidence="2" id="KW-1133">Transmembrane helix</keyword>
<name>A0A068RZM4_9FUNG</name>
<comment type="caution">
    <text evidence="4">The sequence shown here is derived from an EMBL/GenBank/DDBJ whole genome shotgun (WGS) entry which is preliminary data.</text>
</comment>